<dbReference type="Proteomes" id="UP000251314">
    <property type="component" value="Unassembled WGS sequence"/>
</dbReference>
<feature type="signal peptide" evidence="2">
    <location>
        <begin position="1"/>
        <end position="21"/>
    </location>
</feature>
<evidence type="ECO:0000256" key="1">
    <source>
        <dbReference type="SAM" id="Phobius"/>
    </source>
</evidence>
<dbReference type="EMBL" id="JAENGZ010000074">
    <property type="protein sequence ID" value="KAG6970404.1"/>
    <property type="molecule type" value="Genomic_DNA"/>
</dbReference>
<accession>A0A329SHB8</accession>
<dbReference type="Proteomes" id="UP000697107">
    <property type="component" value="Unassembled WGS sequence"/>
</dbReference>
<dbReference type="OrthoDB" id="107001at2759"/>
<reference evidence="9 10" key="1">
    <citation type="submission" date="2018-01" db="EMBL/GenBank/DDBJ databases">
        <title>Draft genome of the strawberry crown rot pathogen Phytophthora cactorum.</title>
        <authorList>
            <person name="Armitage A.D."/>
            <person name="Lysoe E."/>
            <person name="Nellist C.F."/>
            <person name="Harrison R.J."/>
            <person name="Brurberg M.B."/>
        </authorList>
    </citation>
    <scope>NUCLEOTIDE SEQUENCE [LARGE SCALE GENOMIC DNA]</scope>
    <source>
        <strain evidence="9 10">10300</strain>
    </source>
</reference>
<feature type="chain" id="PRO_5040067926" evidence="2">
    <location>
        <begin position="22"/>
        <end position="281"/>
    </location>
</feature>
<dbReference type="AlphaFoldDB" id="A0A329SHB8"/>
<keyword evidence="1" id="KW-1133">Transmembrane helix</keyword>
<evidence type="ECO:0000313" key="5">
    <source>
        <dbReference type="EMBL" id="KAG2951249.1"/>
    </source>
</evidence>
<dbReference type="Proteomes" id="UP000736787">
    <property type="component" value="Unassembled WGS sequence"/>
</dbReference>
<evidence type="ECO:0000313" key="4">
    <source>
        <dbReference type="EMBL" id="KAG2944497.1"/>
    </source>
</evidence>
<reference evidence="3" key="2">
    <citation type="submission" date="2018-10" db="EMBL/GenBank/DDBJ databases">
        <title>Effector identification in a new, highly contiguous assembly of the strawberry crown rot pathogen Phytophthora cactorum.</title>
        <authorList>
            <person name="Armitage A.D."/>
            <person name="Nellist C.F."/>
            <person name="Bates H."/>
            <person name="Vickerstaff R.J."/>
            <person name="Harrison R.J."/>
        </authorList>
    </citation>
    <scope>NUCLEOTIDE SEQUENCE</scope>
    <source>
        <strain evidence="3">15-7</strain>
        <strain evidence="4">4032</strain>
        <strain evidence="5">4040</strain>
        <strain evidence="6">P415</strain>
        <strain evidence="7">P421</strain>
    </source>
</reference>
<evidence type="ECO:0000313" key="9">
    <source>
        <dbReference type="EMBL" id="RAW36187.1"/>
    </source>
</evidence>
<dbReference type="VEuPathDB" id="FungiDB:PC110_g7526"/>
<dbReference type="EMBL" id="RCMI01000003">
    <property type="protein sequence ID" value="KAG2944497.1"/>
    <property type="molecule type" value="Genomic_DNA"/>
</dbReference>
<proteinExistence type="predicted"/>
<dbReference type="Proteomes" id="UP000735874">
    <property type="component" value="Unassembled WGS sequence"/>
</dbReference>
<dbReference type="EMBL" id="MJFZ01000146">
    <property type="protein sequence ID" value="RAW36187.1"/>
    <property type="molecule type" value="Genomic_DNA"/>
</dbReference>
<keyword evidence="2" id="KW-0732">Signal</keyword>
<evidence type="ECO:0000313" key="8">
    <source>
        <dbReference type="EMBL" id="KAG6970404.1"/>
    </source>
</evidence>
<dbReference type="Proteomes" id="UP000760860">
    <property type="component" value="Unassembled WGS sequence"/>
</dbReference>
<feature type="transmembrane region" description="Helical" evidence="1">
    <location>
        <begin position="202"/>
        <end position="224"/>
    </location>
</feature>
<dbReference type="EMBL" id="RCMK01000055">
    <property type="protein sequence ID" value="KAG2951249.1"/>
    <property type="molecule type" value="Genomic_DNA"/>
</dbReference>
<evidence type="ECO:0000256" key="2">
    <source>
        <dbReference type="SAM" id="SignalP"/>
    </source>
</evidence>
<protein>
    <submittedName>
        <fullName evidence="9">Uncharacterized protein</fullName>
    </submittedName>
</protein>
<evidence type="ECO:0000313" key="6">
    <source>
        <dbReference type="EMBL" id="KAG3000853.1"/>
    </source>
</evidence>
<organism evidence="9 10">
    <name type="scientific">Phytophthora cactorum</name>
    <dbReference type="NCBI Taxonomy" id="29920"/>
    <lineage>
        <taxon>Eukaryota</taxon>
        <taxon>Sar</taxon>
        <taxon>Stramenopiles</taxon>
        <taxon>Oomycota</taxon>
        <taxon>Peronosporomycetes</taxon>
        <taxon>Peronosporales</taxon>
        <taxon>Peronosporaceae</taxon>
        <taxon>Phytophthora</taxon>
    </lineage>
</organism>
<evidence type="ECO:0000313" key="7">
    <source>
        <dbReference type="EMBL" id="KAG3229248.1"/>
    </source>
</evidence>
<keyword evidence="1" id="KW-0472">Membrane</keyword>
<comment type="caution">
    <text evidence="9">The sequence shown here is derived from an EMBL/GenBank/DDBJ whole genome shotgun (WGS) entry which is preliminary data.</text>
</comment>
<dbReference type="Proteomes" id="UP000774804">
    <property type="component" value="Unassembled WGS sequence"/>
</dbReference>
<dbReference type="EMBL" id="RCML01000001">
    <property type="protein sequence ID" value="KAG3000853.1"/>
    <property type="molecule type" value="Genomic_DNA"/>
</dbReference>
<reference evidence="8" key="3">
    <citation type="submission" date="2021-01" db="EMBL/GenBank/DDBJ databases">
        <title>Phytophthora aleatoria, a newly-described species from Pinus radiata is distinct from Phytophthora cactorum isolates based on comparative genomics.</title>
        <authorList>
            <person name="Mcdougal R."/>
            <person name="Panda P."/>
            <person name="Williams N."/>
            <person name="Studholme D.J."/>
        </authorList>
    </citation>
    <scope>NUCLEOTIDE SEQUENCE</scope>
    <source>
        <strain evidence="8">NZFS 3830</strain>
    </source>
</reference>
<gene>
    <name evidence="8" type="ORF">JG687_00002646</name>
    <name evidence="9" type="ORF">PC110_g7526</name>
    <name evidence="3" type="ORF">PC113_g225</name>
    <name evidence="4" type="ORF">PC115_g328</name>
    <name evidence="5" type="ORF">PC117_g3767</name>
    <name evidence="6" type="ORF">PC118_g118</name>
    <name evidence="7" type="ORF">PC129_g223</name>
</gene>
<name>A0A329SHB8_9STRA</name>
<evidence type="ECO:0000313" key="3">
    <source>
        <dbReference type="EMBL" id="KAG2869404.1"/>
    </source>
</evidence>
<keyword evidence="1" id="KW-0812">Transmembrane</keyword>
<dbReference type="EMBL" id="RCMV01000003">
    <property type="protein sequence ID" value="KAG3229248.1"/>
    <property type="molecule type" value="Genomic_DNA"/>
</dbReference>
<dbReference type="Proteomes" id="UP000688947">
    <property type="component" value="Unassembled WGS sequence"/>
</dbReference>
<dbReference type="EMBL" id="RCMG01000002">
    <property type="protein sequence ID" value="KAG2869404.1"/>
    <property type="molecule type" value="Genomic_DNA"/>
</dbReference>
<sequence length="281" mass="31287">MFHVQLAVILVGVTIKLGSLAAETTYRTENFYSYGESCNGVANVIRATEDASCTRATCFTDPSNNTVRTECQLDLKETFRRSIGEDYIVQAVYKDRDCDDFSYAIRYRVSDFCMTGYFELDTLRRLFYYTTTLEDDGSAKLEFFSSCPPSYYLILGRDVTGDFGTKRIAARKECVADFTTNVFPGYHKWYTSEDEDSGLSGEIIACIVCACVVLILVIGALVIVCRENKQSAALADTSVDIIVTSLNATVDDSQIVHYEQVDQGNGAEQFAAIVEDLFSNQ</sequence>
<keyword evidence="10" id="KW-1185">Reference proteome</keyword>
<evidence type="ECO:0000313" key="10">
    <source>
        <dbReference type="Proteomes" id="UP000251314"/>
    </source>
</evidence>